<comment type="caution">
    <text evidence="1">The sequence shown here is derived from an EMBL/GenBank/DDBJ whole genome shotgun (WGS) entry which is preliminary data.</text>
</comment>
<keyword evidence="2" id="KW-1185">Reference proteome</keyword>
<sequence length="105" mass="10919">MKFGTTKLSKGEVMKNIGIFAICALVCVSSYAALPPLSEEAQLAANLAKAKAAYGDKVAAYQLCQAQNRVADHYRVAGTPSPAACIAPPPFEAPVVQAAEAPKVK</sequence>
<dbReference type="EMBL" id="JARXYA010000002">
    <property type="protein sequence ID" value="MDH6503187.1"/>
    <property type="molecule type" value="Genomic_DNA"/>
</dbReference>
<reference evidence="1" key="1">
    <citation type="submission" date="2023-04" db="EMBL/GenBank/DDBJ databases">
        <title>Genome Encyclopedia of Bacteria and Archaea VI: Functional Genomics of Type Strains.</title>
        <authorList>
            <person name="Whitman W."/>
        </authorList>
    </citation>
    <scope>NUCLEOTIDE SEQUENCE</scope>
    <source>
        <strain evidence="1">Enz.4-51</strain>
    </source>
</reference>
<proteinExistence type="predicted"/>
<name>A0AA43S5B6_9BURK</name>
<gene>
    <name evidence="1" type="ORF">M2127_000474</name>
</gene>
<protein>
    <submittedName>
        <fullName evidence="1">Uncharacterized protein</fullName>
    </submittedName>
</protein>
<evidence type="ECO:0000313" key="2">
    <source>
        <dbReference type="Proteomes" id="UP001161160"/>
    </source>
</evidence>
<accession>A0AA43S5B6</accession>
<dbReference type="RefSeq" id="WP_277539987.1">
    <property type="nucleotide sequence ID" value="NZ_JAQFIK010000001.1"/>
</dbReference>
<dbReference type="AlphaFoldDB" id="A0AA43S5B6"/>
<dbReference type="GeneID" id="83595291"/>
<dbReference type="Proteomes" id="UP001161160">
    <property type="component" value="Unassembled WGS sequence"/>
</dbReference>
<evidence type="ECO:0000313" key="1">
    <source>
        <dbReference type="EMBL" id="MDH6503187.1"/>
    </source>
</evidence>
<organism evidence="1 2">
    <name type="scientific">Polynucleobacter sphagniphilus</name>
    <dbReference type="NCBI Taxonomy" id="1743169"/>
    <lineage>
        <taxon>Bacteria</taxon>
        <taxon>Pseudomonadati</taxon>
        <taxon>Pseudomonadota</taxon>
        <taxon>Betaproteobacteria</taxon>
        <taxon>Burkholderiales</taxon>
        <taxon>Burkholderiaceae</taxon>
        <taxon>Polynucleobacter</taxon>
    </lineage>
</organism>